<dbReference type="SUPFAM" id="SSF50630">
    <property type="entry name" value="Acid proteases"/>
    <property type="match status" value="1"/>
</dbReference>
<dbReference type="FunFam" id="2.40.70.10:FF:000031">
    <property type="entry name" value="Aspartyl protease AED1"/>
    <property type="match status" value="1"/>
</dbReference>
<reference evidence="7" key="1">
    <citation type="journal article" date="2019" name="Gigascience">
        <title>De novo genome assembly of the endangered Acer yangbiense, a plant species with extremely small populations endemic to Yunnan Province, China.</title>
        <authorList>
            <person name="Yang J."/>
            <person name="Wariss H.M."/>
            <person name="Tao L."/>
            <person name="Zhang R."/>
            <person name="Yun Q."/>
            <person name="Hollingsworth P."/>
            <person name="Dao Z."/>
            <person name="Luo G."/>
            <person name="Guo H."/>
            <person name="Ma Y."/>
            <person name="Sun W."/>
        </authorList>
    </citation>
    <scope>NUCLEOTIDE SEQUENCE [LARGE SCALE GENOMIC DNA]</scope>
    <source>
        <strain evidence="7">cv. Malutang</strain>
    </source>
</reference>
<evidence type="ECO:0000313" key="6">
    <source>
        <dbReference type="EMBL" id="TXG62306.1"/>
    </source>
</evidence>
<comment type="caution">
    <text evidence="6">The sequence shown here is derived from an EMBL/GenBank/DDBJ whole genome shotgun (WGS) entry which is preliminary data.</text>
</comment>
<keyword evidence="7" id="KW-1185">Reference proteome</keyword>
<evidence type="ECO:0000259" key="5">
    <source>
        <dbReference type="PROSITE" id="PS51767"/>
    </source>
</evidence>
<keyword evidence="3" id="KW-0645">Protease</keyword>
<feature type="active site" evidence="2">
    <location>
        <position position="158"/>
    </location>
</feature>
<dbReference type="Pfam" id="PF14543">
    <property type="entry name" value="TAXi_N"/>
    <property type="match status" value="1"/>
</dbReference>
<evidence type="ECO:0000256" key="4">
    <source>
        <dbReference type="SAM" id="SignalP"/>
    </source>
</evidence>
<gene>
    <name evidence="6" type="ORF">EZV62_013669</name>
</gene>
<dbReference type="PANTHER" id="PTHR13683">
    <property type="entry name" value="ASPARTYL PROTEASES"/>
    <property type="match status" value="1"/>
</dbReference>
<dbReference type="InterPro" id="IPR032799">
    <property type="entry name" value="TAXi_C"/>
</dbReference>
<feature type="chain" id="PRO_5023066020" description="Peptidase A1 domain-containing protein" evidence="4">
    <location>
        <begin position="28"/>
        <end position="491"/>
    </location>
</feature>
<dbReference type="Pfam" id="PF14541">
    <property type="entry name" value="TAXi_C"/>
    <property type="match status" value="1"/>
</dbReference>
<feature type="active site" evidence="2">
    <location>
        <position position="365"/>
    </location>
</feature>
<dbReference type="FunFam" id="2.40.70.10:FF:000013">
    <property type="entry name" value="Aspartyl protease AED1"/>
    <property type="match status" value="1"/>
</dbReference>
<dbReference type="OrthoDB" id="1675776at2759"/>
<feature type="domain" description="Peptidase A1" evidence="5">
    <location>
        <begin position="140"/>
        <end position="486"/>
    </location>
</feature>
<evidence type="ECO:0000256" key="3">
    <source>
        <dbReference type="RuleBase" id="RU000454"/>
    </source>
</evidence>
<evidence type="ECO:0000256" key="1">
    <source>
        <dbReference type="ARBA" id="ARBA00007447"/>
    </source>
</evidence>
<dbReference type="PANTHER" id="PTHR13683:SF750">
    <property type="entry name" value="ASPARTYL PROTEASE AED1"/>
    <property type="match status" value="1"/>
</dbReference>
<dbReference type="InterPro" id="IPR001969">
    <property type="entry name" value="Aspartic_peptidase_AS"/>
</dbReference>
<name>A0A5C7I0M9_9ROSI</name>
<dbReference type="InterPro" id="IPR021109">
    <property type="entry name" value="Peptidase_aspartic_dom_sf"/>
</dbReference>
<dbReference type="InterPro" id="IPR001461">
    <property type="entry name" value="Aspartic_peptidase_A1"/>
</dbReference>
<evidence type="ECO:0000256" key="2">
    <source>
        <dbReference type="PIRSR" id="PIRSR601461-1"/>
    </source>
</evidence>
<dbReference type="PRINTS" id="PR00792">
    <property type="entry name" value="PEPSIN"/>
</dbReference>
<dbReference type="InterPro" id="IPR033121">
    <property type="entry name" value="PEPTIDASE_A1"/>
</dbReference>
<evidence type="ECO:0000313" key="7">
    <source>
        <dbReference type="Proteomes" id="UP000323000"/>
    </source>
</evidence>
<comment type="similarity">
    <text evidence="1 3">Belongs to the peptidase A1 family.</text>
</comment>
<dbReference type="EMBL" id="VAHF01000005">
    <property type="protein sequence ID" value="TXG62306.1"/>
    <property type="molecule type" value="Genomic_DNA"/>
</dbReference>
<feature type="signal peptide" evidence="4">
    <location>
        <begin position="1"/>
        <end position="27"/>
    </location>
</feature>
<dbReference type="AlphaFoldDB" id="A0A5C7I0M9"/>
<dbReference type="Proteomes" id="UP000323000">
    <property type="component" value="Chromosome 5"/>
</dbReference>
<dbReference type="PROSITE" id="PS51257">
    <property type="entry name" value="PROKAR_LIPOPROTEIN"/>
    <property type="match status" value="1"/>
</dbReference>
<sequence length="491" mass="53700">MAILLKFLHQVPSLLVILWLLSSSCSAKETGEGQQYPPSSHIVSISSLLPYTVCNRSSKVSSIGSLELVHKYGPCSELNKQGETTSTPSLSEILHEDQARVDSINSRRRRSMMKSDTNQELIRKTKLPFGYDVSIGTGNFYVKVDIGTPRQSVYVVLDTGSDITWIQCKPCSVKCFKQVGPIFNPSKSSSYSTFPCDSSRCNMLSSSSPPHEQLCKLEECAYSSLYGDGSYTNGLFVEDKLTFTSANHKSKEIDYLFGCGHNNSAVGSIGVGIMGLSRALTSFVYQTDTLFKKYFSYCLPSDYSSTGYIIFGKTNNNHIKFTPIPTTPQQSQFYDVVITGISVAGKKLPIKSSVFGKRGRGAIVDSGTVITRLQPEAYAALRSAFRKEMSHYHYKMASPVKFLDTCYDLSSHKTVEIPKVSFFFKGGVELELDVKGTVVPATDSGHVVCFAFAPNGGNAAGAILGNIMQRTVQVVYDVEGRRVGFGPAACT</sequence>
<keyword evidence="4" id="KW-0732">Signal</keyword>
<keyword evidence="3" id="KW-0378">Hydrolase</keyword>
<dbReference type="InterPro" id="IPR032861">
    <property type="entry name" value="TAXi_N"/>
</dbReference>
<dbReference type="PROSITE" id="PS51767">
    <property type="entry name" value="PEPTIDASE_A1"/>
    <property type="match status" value="1"/>
</dbReference>
<protein>
    <recommendedName>
        <fullName evidence="5">Peptidase A1 domain-containing protein</fullName>
    </recommendedName>
</protein>
<dbReference type="GO" id="GO:0006508">
    <property type="term" value="P:proteolysis"/>
    <property type="evidence" value="ECO:0007669"/>
    <property type="project" value="UniProtKB-KW"/>
</dbReference>
<proteinExistence type="inferred from homology"/>
<dbReference type="GO" id="GO:0004190">
    <property type="term" value="F:aspartic-type endopeptidase activity"/>
    <property type="evidence" value="ECO:0007669"/>
    <property type="project" value="UniProtKB-KW"/>
</dbReference>
<dbReference type="Gene3D" id="2.40.70.10">
    <property type="entry name" value="Acid Proteases"/>
    <property type="match status" value="2"/>
</dbReference>
<accession>A0A5C7I0M9</accession>
<keyword evidence="3" id="KW-0064">Aspartyl protease</keyword>
<dbReference type="PROSITE" id="PS00141">
    <property type="entry name" value="ASP_PROTEASE"/>
    <property type="match status" value="1"/>
</dbReference>
<organism evidence="6 7">
    <name type="scientific">Acer yangbiense</name>
    <dbReference type="NCBI Taxonomy" id="1000413"/>
    <lineage>
        <taxon>Eukaryota</taxon>
        <taxon>Viridiplantae</taxon>
        <taxon>Streptophyta</taxon>
        <taxon>Embryophyta</taxon>
        <taxon>Tracheophyta</taxon>
        <taxon>Spermatophyta</taxon>
        <taxon>Magnoliopsida</taxon>
        <taxon>eudicotyledons</taxon>
        <taxon>Gunneridae</taxon>
        <taxon>Pentapetalae</taxon>
        <taxon>rosids</taxon>
        <taxon>malvids</taxon>
        <taxon>Sapindales</taxon>
        <taxon>Sapindaceae</taxon>
        <taxon>Hippocastanoideae</taxon>
        <taxon>Acereae</taxon>
        <taxon>Acer</taxon>
    </lineage>
</organism>